<gene>
    <name evidence="2" type="ORF">N646_1204</name>
</gene>
<dbReference type="EMBL" id="CP006718">
    <property type="protein sequence ID" value="AGV17037.1"/>
    <property type="molecule type" value="Genomic_DNA"/>
</dbReference>
<keyword evidence="1" id="KW-0175">Coiled coil</keyword>
<dbReference type="Proteomes" id="UP000016714">
    <property type="component" value="Chromosome 1"/>
</dbReference>
<dbReference type="RefSeq" id="WP_017821178.1">
    <property type="nucleotide sequence ID" value="NC_022349.1"/>
</dbReference>
<evidence type="ECO:0000313" key="3">
    <source>
        <dbReference type="Proteomes" id="UP000016714"/>
    </source>
</evidence>
<sequence>MIAAWKWIKWIGIAVLVTTIAVLKLQLHTVKAEKTTLSEKLTKAEADNQINLTTIEFLKGESEQANNMLVQRQRQHIAAKEKLNADLAALKTELANVQCHIPATVTDRLRDPY</sequence>
<evidence type="ECO:0000313" key="2">
    <source>
        <dbReference type="EMBL" id="AGV17037.1"/>
    </source>
</evidence>
<dbReference type="HOGENOM" id="CLU_2132464_0_0_6"/>
<dbReference type="KEGG" id="vag:N646_1204"/>
<proteinExistence type="predicted"/>
<dbReference type="AlphaFoldDB" id="A0A2I3C7D0"/>
<accession>A0A2I3C7D0</accession>
<feature type="coiled-coil region" evidence="1">
    <location>
        <begin position="73"/>
        <end position="100"/>
    </location>
</feature>
<evidence type="ECO:0000256" key="1">
    <source>
        <dbReference type="SAM" id="Coils"/>
    </source>
</evidence>
<organism evidence="2 3">
    <name type="scientific">Vibrio alginolyticus (strain ATCC 17749 / DSM 2171 / NBRC 15630 / NCIMB 1903 / NCTC 12160 / XII-53)</name>
    <dbReference type="NCBI Taxonomy" id="1219076"/>
    <lineage>
        <taxon>Bacteria</taxon>
        <taxon>Pseudomonadati</taxon>
        <taxon>Pseudomonadota</taxon>
        <taxon>Gammaproteobacteria</taxon>
        <taxon>Vibrionales</taxon>
        <taxon>Vibrionaceae</taxon>
        <taxon>Vibrio</taxon>
    </lineage>
</organism>
<name>A0A2I3C7D0_VIBAX</name>
<reference evidence="2 3" key="1">
    <citation type="journal article" date="2015" name="Genome Announc.">
        <title>Complete genome sequence of Vibrio alginolyticus ATCC 17749.</title>
        <authorList>
            <person name="Liu X.F."/>
            <person name="Cao Y."/>
            <person name="Zhang H.L."/>
            <person name="Chen Y.J."/>
            <person name="Hu C.J."/>
        </authorList>
    </citation>
    <scope>NUCLEOTIDE SEQUENCE [LARGE SCALE GENOMIC DNA]</scope>
    <source>
        <strain evidence="3">ATCC 17749 / DSM 2171 / NBRC 15630 / NCIMB 1903 / NCTC 12160 / XII-53</strain>
    </source>
</reference>
<protein>
    <submittedName>
        <fullName evidence="2">Uncharacterized protein</fullName>
    </submittedName>
</protein>